<dbReference type="SUPFAM" id="SSF54826">
    <property type="entry name" value="Enolase N-terminal domain-like"/>
    <property type="match status" value="1"/>
</dbReference>
<evidence type="ECO:0000313" key="11">
    <source>
        <dbReference type="EMBL" id="MBP1933684.1"/>
    </source>
</evidence>
<dbReference type="NCBIfam" id="TIGR03247">
    <property type="entry name" value="glucar-dehydr"/>
    <property type="match status" value="1"/>
</dbReference>
<reference evidence="11 12" key="1">
    <citation type="submission" date="2021-03" db="EMBL/GenBank/DDBJ databases">
        <title>Genomic Encyclopedia of Type Strains, Phase IV (KMG-IV): sequencing the most valuable type-strain genomes for metagenomic binning, comparative biology and taxonomic classification.</title>
        <authorList>
            <person name="Goeker M."/>
        </authorList>
    </citation>
    <scope>NUCLEOTIDE SEQUENCE [LARGE SCALE GENOMIC DNA]</scope>
    <source>
        <strain evidence="11 12">DSM 24738</strain>
    </source>
</reference>
<dbReference type="Gene3D" id="3.30.390.10">
    <property type="entry name" value="Enolase-like, N-terminal domain"/>
    <property type="match status" value="1"/>
</dbReference>
<dbReference type="SUPFAM" id="SSF51604">
    <property type="entry name" value="Enolase C-terminal domain-like"/>
    <property type="match status" value="1"/>
</dbReference>
<comment type="caution">
    <text evidence="11">The sequence shown here is derived from an EMBL/GenBank/DDBJ whole genome shotgun (WGS) entry which is preliminary data.</text>
</comment>
<dbReference type="InterPro" id="IPR036849">
    <property type="entry name" value="Enolase-like_C_sf"/>
</dbReference>
<dbReference type="PANTHER" id="PTHR48080">
    <property type="entry name" value="D-GALACTONATE DEHYDRATASE-RELATED"/>
    <property type="match status" value="1"/>
</dbReference>
<dbReference type="InterPro" id="IPR029065">
    <property type="entry name" value="Enolase_C-like"/>
</dbReference>
<evidence type="ECO:0000256" key="3">
    <source>
        <dbReference type="ARBA" id="ARBA00005183"/>
    </source>
</evidence>
<proteinExistence type="inferred from homology"/>
<dbReference type="PANTHER" id="PTHR48080:SF4">
    <property type="entry name" value="GLUCARATE DEHYDRATASE"/>
    <property type="match status" value="1"/>
</dbReference>
<dbReference type="SMART" id="SM00922">
    <property type="entry name" value="MR_MLE"/>
    <property type="match status" value="1"/>
</dbReference>
<sequence length="451" mass="49822">MTDQMTNNSTANTPVIIEIQVIPVAGHDSMLLNLSGAHGPFFTRNIVIMKDNAGNTGVGEVPGGERIRQTLEDAKPLVIGQTIGAYKNILQSVRNQFSDRDASGRGLQTFDLRTTIHAVTALEAALLDLLGQFLNVPVAALLGDGQQRKEVEMLGYLFYIGDRNKTEFPYLSDSTAKEDWFRLRHEEALTPEAVVRLAEAAHEKYGFNDFKLKGGVLNGTEEIEAVTALAKRFPNARITLDPNGAWALEEAIGLCRNMHHVLAYAEDPCGAENGYSAREVMAEFRRATGLPTATNMIATDWREMGHAISLQAVDIPLADPHFWTMQGSVRVAQMCHEWGLTWGSHSNNHFDISLAMFTHVAAAAPGKITAIDTHWIWQDGQRLTKEPLKIVGGVVRVPEQPGLGVEVDMEEMEKAHKLYLKMGLGARDDSQAMQYLIPGWSFHNKKPCLVR</sequence>
<evidence type="ECO:0000256" key="4">
    <source>
        <dbReference type="ARBA" id="ARBA00009938"/>
    </source>
</evidence>
<protein>
    <recommendedName>
        <fullName evidence="5 9">Glucarate dehydratase</fullName>
        <ecNumber evidence="5 9">4.2.1.40</ecNumber>
    </recommendedName>
</protein>
<dbReference type="SFLD" id="SFLDF00005">
    <property type="entry name" value="glucarate_dehydratase"/>
    <property type="match status" value="1"/>
</dbReference>
<evidence type="ECO:0000256" key="5">
    <source>
        <dbReference type="ARBA" id="ARBA00011973"/>
    </source>
</evidence>
<evidence type="ECO:0000256" key="1">
    <source>
        <dbReference type="ARBA" id="ARBA00001426"/>
    </source>
</evidence>
<dbReference type="InterPro" id="IPR029017">
    <property type="entry name" value="Enolase-like_N"/>
</dbReference>
<comment type="catalytic activity">
    <reaction evidence="1">
        <text>D-glucarate = 5-dehydro-4-deoxy-D-glucarate + H2O</text>
        <dbReference type="Rhea" id="RHEA:14573"/>
        <dbReference type="ChEBI" id="CHEBI:15377"/>
        <dbReference type="ChEBI" id="CHEBI:30612"/>
        <dbReference type="ChEBI" id="CHEBI:42819"/>
        <dbReference type="EC" id="4.2.1.40"/>
    </reaction>
</comment>
<keyword evidence="7" id="KW-0460">Magnesium</keyword>
<evidence type="ECO:0000256" key="2">
    <source>
        <dbReference type="ARBA" id="ARBA00001946"/>
    </source>
</evidence>
<dbReference type="InterPro" id="IPR034593">
    <property type="entry name" value="DgoD-like"/>
</dbReference>
<dbReference type="Gene3D" id="3.20.20.120">
    <property type="entry name" value="Enolase-like C-terminal domain"/>
    <property type="match status" value="1"/>
</dbReference>
<dbReference type="EMBL" id="JAGGKT010000012">
    <property type="protein sequence ID" value="MBP1933684.1"/>
    <property type="molecule type" value="Genomic_DNA"/>
</dbReference>
<dbReference type="SFLD" id="SFLDS00001">
    <property type="entry name" value="Enolase"/>
    <property type="match status" value="1"/>
</dbReference>
<name>A0ABS4GTV8_9BACL</name>
<dbReference type="InterPro" id="IPR034598">
    <property type="entry name" value="GlucD-like"/>
</dbReference>
<organism evidence="11 12">
    <name type="scientific">Ammoniphilus resinae</name>
    <dbReference type="NCBI Taxonomy" id="861532"/>
    <lineage>
        <taxon>Bacteria</taxon>
        <taxon>Bacillati</taxon>
        <taxon>Bacillota</taxon>
        <taxon>Bacilli</taxon>
        <taxon>Bacillales</taxon>
        <taxon>Paenibacillaceae</taxon>
        <taxon>Aneurinibacillus group</taxon>
        <taxon>Ammoniphilus</taxon>
    </lineage>
</organism>
<dbReference type="RefSeq" id="WP_209811692.1">
    <property type="nucleotide sequence ID" value="NZ_JAGGKT010000012.1"/>
</dbReference>
<dbReference type="CDD" id="cd03323">
    <property type="entry name" value="D-glucarate_dehydratase"/>
    <property type="match status" value="1"/>
</dbReference>
<evidence type="ECO:0000256" key="6">
    <source>
        <dbReference type="ARBA" id="ARBA00022723"/>
    </source>
</evidence>
<evidence type="ECO:0000256" key="9">
    <source>
        <dbReference type="NCBIfam" id="TIGR03247"/>
    </source>
</evidence>
<evidence type="ECO:0000259" key="10">
    <source>
        <dbReference type="SMART" id="SM00922"/>
    </source>
</evidence>
<dbReference type="Pfam" id="PF13378">
    <property type="entry name" value="MR_MLE_C"/>
    <property type="match status" value="1"/>
</dbReference>
<comment type="similarity">
    <text evidence="4">Belongs to the mandelate racemase/muconate lactonizing enzyme family. GlucD subfamily.</text>
</comment>
<evidence type="ECO:0000256" key="8">
    <source>
        <dbReference type="ARBA" id="ARBA00023239"/>
    </source>
</evidence>
<dbReference type="EC" id="4.2.1.40" evidence="5 9"/>
<dbReference type="Proteomes" id="UP001519343">
    <property type="component" value="Unassembled WGS sequence"/>
</dbReference>
<comment type="pathway">
    <text evidence="3">Carbohydrate acid metabolism; D-glucarate degradation; 2,5-dioxopentanoate from D-glucarate: step 1/2.</text>
</comment>
<dbReference type="InterPro" id="IPR017653">
    <property type="entry name" value="Glucarate_dehydratase"/>
</dbReference>
<keyword evidence="6" id="KW-0479">Metal-binding</keyword>
<evidence type="ECO:0000256" key="7">
    <source>
        <dbReference type="ARBA" id="ARBA00022842"/>
    </source>
</evidence>
<feature type="domain" description="Mandelate racemase/muconate lactonizing enzyme C-terminal" evidence="10">
    <location>
        <begin position="191"/>
        <end position="291"/>
    </location>
</feature>
<dbReference type="InterPro" id="IPR013342">
    <property type="entry name" value="Mandelate_racemase_C"/>
</dbReference>
<gene>
    <name evidence="11" type="ORF">J2Z37_003697</name>
</gene>
<dbReference type="GO" id="GO:0008872">
    <property type="term" value="F:glucarate dehydratase activity"/>
    <property type="evidence" value="ECO:0007669"/>
    <property type="project" value="UniProtKB-EC"/>
</dbReference>
<evidence type="ECO:0000313" key="12">
    <source>
        <dbReference type="Proteomes" id="UP001519343"/>
    </source>
</evidence>
<comment type="cofactor">
    <cofactor evidence="2">
        <name>Mg(2+)</name>
        <dbReference type="ChEBI" id="CHEBI:18420"/>
    </cofactor>
</comment>
<accession>A0ABS4GTV8</accession>
<keyword evidence="8 11" id="KW-0456">Lyase</keyword>
<dbReference type="SFLD" id="SFLDG00055">
    <property type="entry name" value="glucarate_dehydratase"/>
    <property type="match status" value="1"/>
</dbReference>
<keyword evidence="12" id="KW-1185">Reference proteome</keyword>